<gene>
    <name evidence="6" type="primary">arsC</name>
    <name evidence="5" type="ORF">EV680_1298</name>
    <name evidence="6" type="ORF">LVJ78_11175</name>
</gene>
<evidence type="ECO:0000313" key="6">
    <source>
        <dbReference type="EMBL" id="UOO79229.1"/>
    </source>
</evidence>
<dbReference type="EMBL" id="SLXE01000029">
    <property type="protein sequence ID" value="TCP01622.1"/>
    <property type="molecule type" value="Genomic_DNA"/>
</dbReference>
<dbReference type="AlphaFoldDB" id="A0AAE9KGS8"/>
<evidence type="ECO:0000313" key="7">
    <source>
        <dbReference type="Proteomes" id="UP000294721"/>
    </source>
</evidence>
<evidence type="ECO:0000313" key="8">
    <source>
        <dbReference type="Proteomes" id="UP000829756"/>
    </source>
</evidence>
<dbReference type="SUPFAM" id="SSF52833">
    <property type="entry name" value="Thioredoxin-like"/>
    <property type="match status" value="1"/>
</dbReference>
<dbReference type="CDD" id="cd03034">
    <property type="entry name" value="ArsC_ArsC"/>
    <property type="match status" value="1"/>
</dbReference>
<accession>A0AAE9KGS8</accession>
<dbReference type="Proteomes" id="UP000829756">
    <property type="component" value="Chromosome"/>
</dbReference>
<dbReference type="Pfam" id="PF03960">
    <property type="entry name" value="ArsC"/>
    <property type="match status" value="1"/>
</dbReference>
<dbReference type="EMBL" id="CP091507">
    <property type="protein sequence ID" value="UOO79229.1"/>
    <property type="molecule type" value="Genomic_DNA"/>
</dbReference>
<dbReference type="Proteomes" id="UP000294721">
    <property type="component" value="Unassembled WGS sequence"/>
</dbReference>
<organism evidence="6 8">
    <name type="scientific">Uruburuella suis</name>
    <dbReference type="NCBI Taxonomy" id="252130"/>
    <lineage>
        <taxon>Bacteria</taxon>
        <taxon>Pseudomonadati</taxon>
        <taxon>Pseudomonadota</taxon>
        <taxon>Betaproteobacteria</taxon>
        <taxon>Neisseriales</taxon>
        <taxon>Neisseriaceae</taxon>
        <taxon>Uruburuella</taxon>
    </lineage>
</organism>
<evidence type="ECO:0000256" key="1">
    <source>
        <dbReference type="ARBA" id="ARBA00007198"/>
    </source>
</evidence>
<keyword evidence="2 4" id="KW-0560">Oxidoreductase</keyword>
<evidence type="ECO:0000313" key="5">
    <source>
        <dbReference type="EMBL" id="TCP01622.1"/>
    </source>
</evidence>
<name>A0AAE9KGS8_9NEIS</name>
<sequence length="123" mass="13823">MPETVILYHNNRCSKSRAALSLLQLRGLKIKVVHYLDTPPDADELKQLYRRLKLDSPRGMMRTKDALYRELALDNPALSDEALIAAMVEHPALIERPIAVFGQQAAIGRPLENIEAILPDHTS</sequence>
<dbReference type="PROSITE" id="PS51353">
    <property type="entry name" value="ARSC"/>
    <property type="match status" value="1"/>
</dbReference>
<comment type="catalytic activity">
    <reaction evidence="4">
        <text>[glutaredoxin]-dithiol + arsenate + glutathione + H(+) = glutathionyl-S-S-[glutaredoxin] + arsenite + H2O</text>
        <dbReference type="Rhea" id="RHEA:22016"/>
        <dbReference type="Rhea" id="RHEA-COMP:10729"/>
        <dbReference type="Rhea" id="RHEA-COMP:17668"/>
        <dbReference type="ChEBI" id="CHEBI:15377"/>
        <dbReference type="ChEBI" id="CHEBI:15378"/>
        <dbReference type="ChEBI" id="CHEBI:29242"/>
        <dbReference type="ChEBI" id="CHEBI:29950"/>
        <dbReference type="ChEBI" id="CHEBI:48597"/>
        <dbReference type="ChEBI" id="CHEBI:57925"/>
        <dbReference type="ChEBI" id="CHEBI:146199"/>
        <dbReference type="EC" id="1.20.4.1"/>
    </reaction>
</comment>
<dbReference type="PANTHER" id="PTHR30041:SF4">
    <property type="entry name" value="ARSENATE REDUCTASE"/>
    <property type="match status" value="1"/>
</dbReference>
<protein>
    <recommendedName>
        <fullName evidence="4">Arsenate reductase</fullName>
        <ecNumber evidence="4">1.20.4.1</ecNumber>
    </recommendedName>
</protein>
<dbReference type="InterPro" id="IPR036249">
    <property type="entry name" value="Thioredoxin-like_sf"/>
</dbReference>
<dbReference type="InterPro" id="IPR006659">
    <property type="entry name" value="Arsenate_reductase"/>
</dbReference>
<evidence type="ECO:0000256" key="3">
    <source>
        <dbReference type="PROSITE-ProRule" id="PRU01282"/>
    </source>
</evidence>
<dbReference type="GO" id="GO:0008794">
    <property type="term" value="F:arsenate reductase (glutaredoxin) activity"/>
    <property type="evidence" value="ECO:0007669"/>
    <property type="project" value="UniProtKB-UniRule"/>
</dbReference>
<comment type="similarity">
    <text evidence="1 3 4">Belongs to the ArsC family.</text>
</comment>
<reference evidence="6" key="2">
    <citation type="submission" date="2021-12" db="EMBL/GenBank/DDBJ databases">
        <authorList>
            <person name="Veyrier F.J."/>
        </authorList>
    </citation>
    <scope>NUCLEOTIDE SEQUENCE</scope>
    <source>
        <strain evidence="6">1258/02</strain>
    </source>
</reference>
<reference evidence="6" key="3">
    <citation type="journal article" date="2022" name="Res Sq">
        <title>Evolution of multicellular longitudinally dividing oral cavity symbionts (Neisseriaceae).</title>
        <authorList>
            <person name="Nyongesa S."/>
            <person name="Weber P."/>
            <person name="Bernet E."/>
            <person name="Pullido F."/>
            <person name="Nieckarz M."/>
            <person name="Delaby M."/>
            <person name="Nieves C."/>
            <person name="Viehboeck T."/>
            <person name="Krause N."/>
            <person name="Rivera-Millot A."/>
            <person name="Nakamura A."/>
            <person name="Vischer N."/>
            <person name="VanNieuwenhze M."/>
            <person name="Brun Y."/>
            <person name="Cava F."/>
            <person name="Bulgheresi S."/>
            <person name="Veyrier F."/>
        </authorList>
    </citation>
    <scope>NUCLEOTIDE SEQUENCE</scope>
    <source>
        <strain evidence="6">1258/02</strain>
    </source>
</reference>
<dbReference type="PANTHER" id="PTHR30041">
    <property type="entry name" value="ARSENATE REDUCTASE"/>
    <property type="match status" value="1"/>
</dbReference>
<dbReference type="EC" id="1.20.4.1" evidence="4"/>
<proteinExistence type="inferred from homology"/>
<evidence type="ECO:0000256" key="2">
    <source>
        <dbReference type="ARBA" id="ARBA00023002"/>
    </source>
</evidence>
<dbReference type="RefSeq" id="WP_132954532.1">
    <property type="nucleotide sequence ID" value="NZ_CP091507.1"/>
</dbReference>
<dbReference type="NCBIfam" id="TIGR00014">
    <property type="entry name" value="arsC"/>
    <property type="match status" value="1"/>
</dbReference>
<dbReference type="Gene3D" id="3.40.30.10">
    <property type="entry name" value="Glutaredoxin"/>
    <property type="match status" value="1"/>
</dbReference>
<dbReference type="InterPro" id="IPR006660">
    <property type="entry name" value="Arsenate_reductase-like"/>
</dbReference>
<evidence type="ECO:0000256" key="4">
    <source>
        <dbReference type="RuleBase" id="RU362029"/>
    </source>
</evidence>
<dbReference type="KEGG" id="usu:LVJ78_11175"/>
<keyword evidence="7" id="KW-1185">Reference proteome</keyword>
<reference evidence="5 7" key="1">
    <citation type="submission" date="2019-03" db="EMBL/GenBank/DDBJ databases">
        <title>Genomic Encyclopedia of Type Strains, Phase IV (KMG-IV): sequencing the most valuable type-strain genomes for metagenomic binning, comparative biology and taxonomic classification.</title>
        <authorList>
            <person name="Goeker M."/>
        </authorList>
    </citation>
    <scope>NUCLEOTIDE SEQUENCE [LARGE SCALE GENOMIC DNA]</scope>
    <source>
        <strain evidence="5 7">DSM 17474</strain>
    </source>
</reference>